<dbReference type="EMBL" id="MFGA01000012">
    <property type="protein sequence ID" value="OGF21172.1"/>
    <property type="molecule type" value="Genomic_DNA"/>
</dbReference>
<evidence type="ECO:0000313" key="2">
    <source>
        <dbReference type="EMBL" id="OGF21172.1"/>
    </source>
</evidence>
<dbReference type="Gene3D" id="3.90.550.10">
    <property type="entry name" value="Spore Coat Polysaccharide Biosynthesis Protein SpsA, Chain A"/>
    <property type="match status" value="1"/>
</dbReference>
<dbReference type="InterPro" id="IPR001173">
    <property type="entry name" value="Glyco_trans_2-like"/>
</dbReference>
<dbReference type="PANTHER" id="PTHR48090">
    <property type="entry name" value="UNDECAPRENYL-PHOSPHATE 4-DEOXY-4-FORMAMIDO-L-ARABINOSE TRANSFERASE-RELATED"/>
    <property type="match status" value="1"/>
</dbReference>
<dbReference type="CDD" id="cd04179">
    <property type="entry name" value="DPM_DPG-synthase_like"/>
    <property type="match status" value="1"/>
</dbReference>
<dbReference type="InterPro" id="IPR029044">
    <property type="entry name" value="Nucleotide-diphossugar_trans"/>
</dbReference>
<dbReference type="SUPFAM" id="SSF53448">
    <property type="entry name" value="Nucleotide-diphospho-sugar transferases"/>
    <property type="match status" value="1"/>
</dbReference>
<reference evidence="2 3" key="1">
    <citation type="journal article" date="2016" name="Nat. Commun.">
        <title>Thousands of microbial genomes shed light on interconnected biogeochemical processes in an aquifer system.</title>
        <authorList>
            <person name="Anantharaman K."/>
            <person name="Brown C.T."/>
            <person name="Hug L.A."/>
            <person name="Sharon I."/>
            <person name="Castelle C.J."/>
            <person name="Probst A.J."/>
            <person name="Thomas B.C."/>
            <person name="Singh A."/>
            <person name="Wilkins M.J."/>
            <person name="Karaoz U."/>
            <person name="Brodie E.L."/>
            <person name="Williams K.H."/>
            <person name="Hubbard S.S."/>
            <person name="Banfield J.F."/>
        </authorList>
    </citation>
    <scope>NUCLEOTIDE SEQUENCE [LARGE SCALE GENOMIC DNA]</scope>
</reference>
<comment type="caution">
    <text evidence="2">The sequence shown here is derived from an EMBL/GenBank/DDBJ whole genome shotgun (WGS) entry which is preliminary data.</text>
</comment>
<dbReference type="Proteomes" id="UP000177407">
    <property type="component" value="Unassembled WGS sequence"/>
</dbReference>
<dbReference type="PANTHER" id="PTHR48090:SF7">
    <property type="entry name" value="RFBJ PROTEIN"/>
    <property type="match status" value="1"/>
</dbReference>
<dbReference type="InterPro" id="IPR050256">
    <property type="entry name" value="Glycosyltransferase_2"/>
</dbReference>
<gene>
    <name evidence="2" type="ORF">A2257_01725</name>
</gene>
<organism evidence="2 3">
    <name type="scientific">Candidatus Falkowbacteria bacterium RIFOXYA2_FULL_38_12</name>
    <dbReference type="NCBI Taxonomy" id="1797993"/>
    <lineage>
        <taxon>Bacteria</taxon>
        <taxon>Candidatus Falkowiibacteriota</taxon>
    </lineage>
</organism>
<proteinExistence type="predicted"/>
<feature type="domain" description="Glycosyltransferase 2-like" evidence="1">
    <location>
        <begin position="6"/>
        <end position="159"/>
    </location>
</feature>
<protein>
    <recommendedName>
        <fullName evidence="1">Glycosyltransferase 2-like domain-containing protein</fullName>
    </recommendedName>
</protein>
<dbReference type="Pfam" id="PF00535">
    <property type="entry name" value="Glycos_transf_2"/>
    <property type="match status" value="1"/>
</dbReference>
<sequence>MKVVAVIPAFNEEKTIFDVISDVKKYVDEVIVVDDGSSDDTLACAEKGGAIVCSHFINRGQGAALETGKQVALLRNADIIIHYDADGQFLPEEIKSMIEPIVAGRVEVVLGNRFLKSAIPPFKKFLLGGGILLTRLTSGLKLGDTHNGFRALSSSAAQKIIIEHNRMAHASEILDKIGKFNLRCVEVPVTLKYFPSAVRRGQRFPDYLKILFDLFLGRMLR</sequence>
<accession>A0A1F5S3N2</accession>
<dbReference type="AlphaFoldDB" id="A0A1F5S3N2"/>
<evidence type="ECO:0000259" key="1">
    <source>
        <dbReference type="Pfam" id="PF00535"/>
    </source>
</evidence>
<evidence type="ECO:0000313" key="3">
    <source>
        <dbReference type="Proteomes" id="UP000177407"/>
    </source>
</evidence>
<name>A0A1F5S3N2_9BACT</name>